<feature type="transmembrane region" description="Helical" evidence="1">
    <location>
        <begin position="49"/>
        <end position="71"/>
    </location>
</feature>
<evidence type="ECO:0000313" key="2">
    <source>
        <dbReference type="EMBL" id="TSJ47627.1"/>
    </source>
</evidence>
<name>A0A556N621_9FLAO</name>
<evidence type="ECO:0000313" key="3">
    <source>
        <dbReference type="Proteomes" id="UP000316008"/>
    </source>
</evidence>
<dbReference type="OrthoDB" id="1523094at2"/>
<dbReference type="AlphaFoldDB" id="A0A556N621"/>
<sequence>MDKIAFDFLGLHLLEPMALILNWVIAGFCIFAFNQLGKYRNDANFYWRLFYLTFGLSTFFGGLGHVFFNYWGFFGKYPSWIFGCLANGFAAVGMLRFKGISTPKNYAFALIWIKSIALCSVSILTQKFIFTAIDAIITYISYTGVYAYILNKRHPEARFLKKLIIGVCILTPSAFIFILKINVHEWLNKDDLSHILMLVTIYYFYLGIKEWGQSQSPEVKHV</sequence>
<dbReference type="Pfam" id="PF22285">
    <property type="entry name" value="DUF6962"/>
    <property type="match status" value="1"/>
</dbReference>
<feature type="transmembrane region" description="Helical" evidence="1">
    <location>
        <begin position="20"/>
        <end position="37"/>
    </location>
</feature>
<proteinExistence type="predicted"/>
<keyword evidence="1" id="KW-0812">Transmembrane</keyword>
<feature type="transmembrane region" description="Helical" evidence="1">
    <location>
        <begin position="130"/>
        <end position="151"/>
    </location>
</feature>
<keyword evidence="3" id="KW-1185">Reference proteome</keyword>
<organism evidence="2 3">
    <name type="scientific">Fluviicola chungangensis</name>
    <dbReference type="NCBI Taxonomy" id="2597671"/>
    <lineage>
        <taxon>Bacteria</taxon>
        <taxon>Pseudomonadati</taxon>
        <taxon>Bacteroidota</taxon>
        <taxon>Flavobacteriia</taxon>
        <taxon>Flavobacteriales</taxon>
        <taxon>Crocinitomicaceae</taxon>
        <taxon>Fluviicola</taxon>
    </lineage>
</organism>
<keyword evidence="1" id="KW-1133">Transmembrane helix</keyword>
<evidence type="ECO:0000256" key="1">
    <source>
        <dbReference type="SAM" id="Phobius"/>
    </source>
</evidence>
<keyword evidence="1" id="KW-0472">Membrane</keyword>
<protein>
    <recommendedName>
        <fullName evidence="4">DUF2306 domain-containing protein</fullName>
    </recommendedName>
</protein>
<accession>A0A556N621</accession>
<feature type="transmembrane region" description="Helical" evidence="1">
    <location>
        <begin position="163"/>
        <end position="180"/>
    </location>
</feature>
<dbReference type="EMBL" id="VLPL01000001">
    <property type="protein sequence ID" value="TSJ47627.1"/>
    <property type="molecule type" value="Genomic_DNA"/>
</dbReference>
<dbReference type="RefSeq" id="WP_144331163.1">
    <property type="nucleotide sequence ID" value="NZ_VLPL01000001.1"/>
</dbReference>
<feature type="transmembrane region" description="Helical" evidence="1">
    <location>
        <begin position="192"/>
        <end position="208"/>
    </location>
</feature>
<feature type="transmembrane region" description="Helical" evidence="1">
    <location>
        <begin position="107"/>
        <end position="124"/>
    </location>
</feature>
<gene>
    <name evidence="2" type="ORF">FO442_00440</name>
</gene>
<dbReference type="InterPro" id="IPR054235">
    <property type="entry name" value="DUF6962"/>
</dbReference>
<feature type="transmembrane region" description="Helical" evidence="1">
    <location>
        <begin position="77"/>
        <end position="95"/>
    </location>
</feature>
<comment type="caution">
    <text evidence="2">The sequence shown here is derived from an EMBL/GenBank/DDBJ whole genome shotgun (WGS) entry which is preliminary data.</text>
</comment>
<dbReference type="Proteomes" id="UP000316008">
    <property type="component" value="Unassembled WGS sequence"/>
</dbReference>
<reference evidence="2 3" key="1">
    <citation type="submission" date="2019-07" db="EMBL/GenBank/DDBJ databases">
        <authorList>
            <person name="Huq M.A."/>
        </authorList>
    </citation>
    <scope>NUCLEOTIDE SEQUENCE [LARGE SCALE GENOMIC DNA]</scope>
    <source>
        <strain evidence="2 3">MAH-3</strain>
    </source>
</reference>
<evidence type="ECO:0008006" key="4">
    <source>
        <dbReference type="Google" id="ProtNLM"/>
    </source>
</evidence>